<dbReference type="AlphaFoldDB" id="A0A5M9ZQ26"/>
<evidence type="ECO:0000313" key="1">
    <source>
        <dbReference type="EMBL" id="KAA8829724.1"/>
    </source>
</evidence>
<dbReference type="RefSeq" id="WP_150378614.1">
    <property type="nucleotide sequence ID" value="NZ_RZUH01000001.1"/>
</dbReference>
<name>A0A5M9ZQ26_9BIFI</name>
<organism evidence="1 2">
    <name type="scientific">Bifidobacterium myosotis</name>
    <dbReference type="NCBI Taxonomy" id="1630166"/>
    <lineage>
        <taxon>Bacteria</taxon>
        <taxon>Bacillati</taxon>
        <taxon>Actinomycetota</taxon>
        <taxon>Actinomycetes</taxon>
        <taxon>Bifidobacteriales</taxon>
        <taxon>Bifidobacteriaceae</taxon>
        <taxon>Bifidobacterium</taxon>
    </lineage>
</organism>
<dbReference type="Proteomes" id="UP000410049">
    <property type="component" value="Unassembled WGS sequence"/>
</dbReference>
<accession>A0A5M9ZQ26</accession>
<dbReference type="EMBL" id="RZUH01000001">
    <property type="protein sequence ID" value="KAA8829724.1"/>
    <property type="molecule type" value="Genomic_DNA"/>
</dbReference>
<protein>
    <submittedName>
        <fullName evidence="1">Uncharacterized protein</fullName>
    </submittedName>
</protein>
<reference evidence="1 2" key="1">
    <citation type="journal article" date="2019" name="Syst. Appl. Microbiol.">
        <title>Characterization of Bifidobacterium species in feaces of the Egyptian fruit bat: Description of B. vespertilionis sp. nov. and B. rousetti sp. nov.</title>
        <authorList>
            <person name="Modesto M."/>
            <person name="Satti M."/>
            <person name="Watanabe K."/>
            <person name="Puglisi E."/>
            <person name="Morelli L."/>
            <person name="Huang C.-H."/>
            <person name="Liou J.-S."/>
            <person name="Miyashita M."/>
            <person name="Tamura T."/>
            <person name="Saito S."/>
            <person name="Mori K."/>
            <person name="Huang L."/>
            <person name="Sciavilla P."/>
            <person name="Sandri C."/>
            <person name="Spiezio C."/>
            <person name="Vitali F."/>
            <person name="Cavalieri D."/>
            <person name="Perpetuini G."/>
            <person name="Tofalo R."/>
            <person name="Bonetti A."/>
            <person name="Arita M."/>
            <person name="Mattarelli P."/>
        </authorList>
    </citation>
    <scope>NUCLEOTIDE SEQUENCE [LARGE SCALE GENOMIC DNA]</scope>
    <source>
        <strain evidence="1 2">RST17</strain>
    </source>
</reference>
<comment type="caution">
    <text evidence="1">The sequence shown here is derived from an EMBL/GenBank/DDBJ whole genome shotgun (WGS) entry which is preliminary data.</text>
</comment>
<evidence type="ECO:0000313" key="2">
    <source>
        <dbReference type="Proteomes" id="UP000410049"/>
    </source>
</evidence>
<gene>
    <name evidence="1" type="ORF">EMO91_01780</name>
</gene>
<proteinExistence type="predicted"/>
<sequence length="61" mass="6697">MLARYGLLKGDGVIRWRGTICDFGSFQAVVPRRCGTTAQAIVINPYRGNVMKPETAKTSHS</sequence>